<sequence length="47" mass="5725">MNTKCYSYETFLNKILYIINIDENVKNTYKEGIINEENIISRYRFLV</sequence>
<reference evidence="1 2" key="1">
    <citation type="journal article" date="2006" name="Nat. Biotechnol.">
        <title>The genome and transcriptomes of the anti-tumor agent Clostridium novyi-NT.</title>
        <authorList>
            <person name="Bettegowda C."/>
            <person name="Huang X."/>
            <person name="Lin J."/>
            <person name="Cheong I."/>
            <person name="Kohli M."/>
            <person name="Szabo S.A."/>
            <person name="Zhang X."/>
            <person name="Diaz L.A. Jr."/>
            <person name="Velculescu V.E."/>
            <person name="Parmigiani G."/>
            <person name="Kinzler K.W."/>
            <person name="Vogelstein B."/>
            <person name="Zhou S."/>
        </authorList>
    </citation>
    <scope>NUCLEOTIDE SEQUENCE [LARGE SCALE GENOMIC DNA]</scope>
    <source>
        <strain evidence="1 2">NT</strain>
    </source>
</reference>
<dbReference type="HOGENOM" id="CLU_3166519_0_0_9"/>
<dbReference type="AlphaFoldDB" id="A0Q3H3"/>
<dbReference type="Proteomes" id="UP000008220">
    <property type="component" value="Chromosome"/>
</dbReference>
<dbReference type="STRING" id="386415.NT01CX_0709"/>
<dbReference type="KEGG" id="cno:NT01CX_0709"/>
<protein>
    <submittedName>
        <fullName evidence="1">Uncharacterized protein</fullName>
    </submittedName>
</protein>
<organism evidence="1 2">
    <name type="scientific">Clostridium novyi (strain NT)</name>
    <dbReference type="NCBI Taxonomy" id="386415"/>
    <lineage>
        <taxon>Bacteria</taxon>
        <taxon>Bacillati</taxon>
        <taxon>Bacillota</taxon>
        <taxon>Clostridia</taxon>
        <taxon>Eubacteriales</taxon>
        <taxon>Clostridiaceae</taxon>
        <taxon>Clostridium</taxon>
    </lineage>
</organism>
<keyword evidence="2" id="KW-1185">Reference proteome</keyword>
<gene>
    <name evidence="1" type="ordered locus">NT01CX_0709</name>
</gene>
<evidence type="ECO:0000313" key="1">
    <source>
        <dbReference type="EMBL" id="ABK60999.1"/>
    </source>
</evidence>
<proteinExistence type="predicted"/>
<evidence type="ECO:0000313" key="2">
    <source>
        <dbReference type="Proteomes" id="UP000008220"/>
    </source>
</evidence>
<accession>A0Q3H3</accession>
<dbReference type="EMBL" id="CP000382">
    <property type="protein sequence ID" value="ABK60999.1"/>
    <property type="molecule type" value="Genomic_DNA"/>
</dbReference>
<name>A0Q3H3_CLONN</name>